<dbReference type="PROSITE" id="PS51450">
    <property type="entry name" value="LRR"/>
    <property type="match status" value="9"/>
</dbReference>
<dbReference type="SMART" id="SM00369">
    <property type="entry name" value="LRR_TYP"/>
    <property type="match status" value="28"/>
</dbReference>
<dbReference type="Gene3D" id="3.80.10.10">
    <property type="entry name" value="Ribonuclease Inhibitor"/>
    <property type="match status" value="10"/>
</dbReference>
<organism evidence="4 5">
    <name type="scientific">Limulus polyphemus</name>
    <name type="common">Atlantic horseshoe crab</name>
    <dbReference type="NCBI Taxonomy" id="6850"/>
    <lineage>
        <taxon>Eukaryota</taxon>
        <taxon>Metazoa</taxon>
        <taxon>Ecdysozoa</taxon>
        <taxon>Arthropoda</taxon>
        <taxon>Chelicerata</taxon>
        <taxon>Merostomata</taxon>
        <taxon>Xiphosura</taxon>
        <taxon>Limulidae</taxon>
        <taxon>Limulus</taxon>
    </lineage>
</organism>
<protein>
    <submittedName>
        <fullName evidence="5">Chaoptin-like</fullName>
    </submittedName>
</protein>
<dbReference type="Proteomes" id="UP000694941">
    <property type="component" value="Unplaced"/>
</dbReference>
<dbReference type="GeneID" id="106466466"/>
<dbReference type="SUPFAM" id="SSF52058">
    <property type="entry name" value="L domain-like"/>
    <property type="match status" value="4"/>
</dbReference>
<keyword evidence="4" id="KW-1185">Reference proteome</keyword>
<keyword evidence="2" id="KW-0677">Repeat</keyword>
<evidence type="ECO:0000256" key="1">
    <source>
        <dbReference type="ARBA" id="ARBA00022614"/>
    </source>
</evidence>
<dbReference type="SMART" id="SM00364">
    <property type="entry name" value="LRR_BAC"/>
    <property type="match status" value="9"/>
</dbReference>
<evidence type="ECO:0000313" key="4">
    <source>
        <dbReference type="Proteomes" id="UP000694941"/>
    </source>
</evidence>
<dbReference type="RefSeq" id="XP_013782206.1">
    <property type="nucleotide sequence ID" value="XM_013926752.1"/>
</dbReference>
<proteinExistence type="predicted"/>
<evidence type="ECO:0000313" key="5">
    <source>
        <dbReference type="RefSeq" id="XP_013782206.1"/>
    </source>
</evidence>
<keyword evidence="3" id="KW-0812">Transmembrane</keyword>
<dbReference type="Pfam" id="PF13855">
    <property type="entry name" value="LRR_8"/>
    <property type="match status" value="7"/>
</dbReference>
<dbReference type="Pfam" id="PF00560">
    <property type="entry name" value="LRR_1"/>
    <property type="match status" value="1"/>
</dbReference>
<dbReference type="InterPro" id="IPR003591">
    <property type="entry name" value="Leu-rich_rpt_typical-subtyp"/>
</dbReference>
<dbReference type="PANTHER" id="PTHR45712:SF22">
    <property type="entry name" value="INSULIN-LIKE GROWTH FACTOR-BINDING PROTEIN COMPLEX ACID LABILE SUBUNIT"/>
    <property type="match status" value="1"/>
</dbReference>
<keyword evidence="3" id="KW-1133">Transmembrane helix</keyword>
<accession>A0ABM1BHP6</accession>
<sequence length="1290" mass="148091">MDYCDLDVYDMDYRDLDVYAMDYRDLDVYAMDYRDLDMVFLMWILISFLLCFLDYVSTSALPCTFNPLCTCVARQQEISCVSVPFLTLPKLPFKEVYQFTFARTGLQVLNNNSLDSTAVSSLRLMYNDLVTLPIHAFHTSEHLLTSLDVSYNQLDEFPSKAIRKLSYLQWLNLHFNKVEELRREAFEKLWSRSSLRSIFLSNNHISFIEDGVFRSLWNLSSLDLSNNHISKLEGHPFPSSLATLSLSGNLLDWIPPDALSNLGNLRRLHLGSNLFSSLPWNWKLSISHLEKLDFSHNLLTKINSKVFNGTFSVHELSLSYNYLRVIPMRVFREITIRRLSLANNRLSSISVGAFEGLESILVALDLSFNMLKTFPKALKELNQLQQLYLRGNQIQELEKYDLYACREHLETLDLSRNFLMNVPRATLLTSKTVLHLSLQDNQIKKIYANDFYGWGGTLLFLSLANNGINFISEDAFLHTPALKELKLSYNNLVNVDSRLLLPLRHSLKGVELGSLFETNLDPPELMVKFLNRMEWLQMDHNKISVLSSTFLLGLTNLVHCDLEGNGVKLIPQNLFRKEVHINLTNIIVSHNELIVTNPQTFEKLPRLRNVVLLGNRLQIVRYKSFTSCPILNSIVLSHNQIRTIEPAAFHNLTLLSSVFLQFNKLSRFSFNIFSHVSNSNFPMHVNVSNNLINSLVISQRNESNLGAIHVRTLDLSHNNISQIPDGFFQRVGRSLHCLFMSFNNLTVVPSNVFSEAINLQMIHLDHNNITVVKSTDFQGTPPLQILTLSYNNISIISPEAFTALREIRIVDLSYNRIQTLPESAFVGTKLERINLSHNVIVRPPLRGFFPVRYSLRFIDVSANYISVIQTDEINPLYMLYSLNLSCNRLTDLAVGSLMNLTQLINLDFSHNPLLRLDGGPLYPLRSLRSFNLKNTSLSDLSFFPLSRLKTLTLAHNLLRNISNFAFRNLRQLRHLDLSRNQIQEVPRHLWIYVPDLHTLDISHNPIEVLGTVSFSGLKRLVQLDMRGLALKYVDSRTLYELRFLETFKTSTFANVRSFRLHDLLHKSVSLQRVVVEVEESTLSHQIQWTFGAKLRDLTITGHNLQHVLPDAFLGLHHTHELILRITGTSVARLPAQLLRYLADIRYLTLDLRENHLQKMEPGVLRPAEGETGGADGTKHITGGVLLENNPWKCDCDLIWLSHWLRRWMRETLRVQVLHFDAVLYVYNLARQGTCTIPGTNTEIPIIDLRLKDINCLENQHNTAATRNIHFMGPFVICGVAVMHWCSQYMS</sequence>
<dbReference type="InterPro" id="IPR050333">
    <property type="entry name" value="SLRP"/>
</dbReference>
<reference evidence="5" key="1">
    <citation type="submission" date="2025-08" db="UniProtKB">
        <authorList>
            <consortium name="RefSeq"/>
        </authorList>
    </citation>
    <scope>IDENTIFICATION</scope>
    <source>
        <tissue evidence="5">Muscle</tissue>
    </source>
</reference>
<evidence type="ECO:0000256" key="3">
    <source>
        <dbReference type="SAM" id="Phobius"/>
    </source>
</evidence>
<evidence type="ECO:0000256" key="2">
    <source>
        <dbReference type="ARBA" id="ARBA00022737"/>
    </source>
</evidence>
<dbReference type="PANTHER" id="PTHR45712">
    <property type="entry name" value="AGAP008170-PA"/>
    <property type="match status" value="1"/>
</dbReference>
<feature type="transmembrane region" description="Helical" evidence="3">
    <location>
        <begin position="38"/>
        <end position="56"/>
    </location>
</feature>
<keyword evidence="3" id="KW-0472">Membrane</keyword>
<dbReference type="SMART" id="SM00365">
    <property type="entry name" value="LRR_SD22"/>
    <property type="match status" value="6"/>
</dbReference>
<keyword evidence="1" id="KW-0433">Leucine-rich repeat</keyword>
<gene>
    <name evidence="5" type="primary">LOC106466466</name>
</gene>
<name>A0ABM1BHP6_LIMPO</name>
<dbReference type="InterPro" id="IPR001611">
    <property type="entry name" value="Leu-rich_rpt"/>
</dbReference>
<dbReference type="InterPro" id="IPR032675">
    <property type="entry name" value="LRR_dom_sf"/>
</dbReference>